<evidence type="ECO:0000313" key="5">
    <source>
        <dbReference type="Proteomes" id="UP000254082"/>
    </source>
</evidence>
<proteinExistence type="predicted"/>
<feature type="compositionally biased region" description="Low complexity" evidence="1">
    <location>
        <begin position="33"/>
        <end position="56"/>
    </location>
</feature>
<dbReference type="PROSITE" id="PS51257">
    <property type="entry name" value="PROKAR_LIPOPROTEIN"/>
    <property type="match status" value="1"/>
</dbReference>
<keyword evidence="2" id="KW-0732">Signal</keyword>
<feature type="signal peptide" evidence="2">
    <location>
        <begin position="1"/>
        <end position="18"/>
    </location>
</feature>
<dbReference type="OrthoDB" id="9780101at2"/>
<dbReference type="EMBL" id="UHFA01000002">
    <property type="protein sequence ID" value="SUN35685.1"/>
    <property type="molecule type" value="Genomic_DNA"/>
</dbReference>
<dbReference type="Proteomes" id="UP000254082">
    <property type="component" value="Unassembled WGS sequence"/>
</dbReference>
<dbReference type="GeneID" id="93923255"/>
<feature type="region of interest" description="Disordered" evidence="1">
    <location>
        <begin position="28"/>
        <end position="59"/>
    </location>
</feature>
<name>A0A380JC69_STRDO</name>
<evidence type="ECO:0000256" key="1">
    <source>
        <dbReference type="SAM" id="MobiDB-lite"/>
    </source>
</evidence>
<dbReference type="AlphaFoldDB" id="A0A380JC69"/>
<sequence length="124" mass="12998">MKKLIPLLATGLSILALAACDFDDNDDHVQTPASSTVSSSPSKSSSASSSSTSAAISEDEAKNTALADAGLTAEQVTFTKVAQDIENGKNVYELEFVKDSIEYSYTIDSGNGAILEKETDNVND</sequence>
<keyword evidence="4" id="KW-0449">Lipoprotein</keyword>
<accession>A0A380JC69</accession>
<reference evidence="4 5" key="1">
    <citation type="submission" date="2018-06" db="EMBL/GenBank/DDBJ databases">
        <authorList>
            <consortium name="Pathogen Informatics"/>
            <person name="Doyle S."/>
        </authorList>
    </citation>
    <scope>NUCLEOTIDE SEQUENCE [LARGE SCALE GENOMIC DNA]</scope>
    <source>
        <strain evidence="5">NCTC 11391</strain>
    </source>
</reference>
<evidence type="ECO:0000313" key="4">
    <source>
        <dbReference type="EMBL" id="SUN35685.1"/>
    </source>
</evidence>
<protein>
    <submittedName>
        <fullName evidence="4">Lipoprotein</fullName>
    </submittedName>
</protein>
<keyword evidence="5" id="KW-1185">Reference proteome</keyword>
<dbReference type="Gene3D" id="3.10.450.40">
    <property type="match status" value="1"/>
</dbReference>
<feature type="chain" id="PRO_5016813780" evidence="2">
    <location>
        <begin position="19"/>
        <end position="124"/>
    </location>
</feature>
<dbReference type="RefSeq" id="WP_004205540.1">
    <property type="nucleotide sequence ID" value="NZ_UHFA01000002.1"/>
</dbReference>
<gene>
    <name evidence="4" type="ORF">NCTC11391_00723</name>
</gene>
<dbReference type="Pfam" id="PF03413">
    <property type="entry name" value="PepSY"/>
    <property type="match status" value="1"/>
</dbReference>
<evidence type="ECO:0000259" key="3">
    <source>
        <dbReference type="Pfam" id="PF03413"/>
    </source>
</evidence>
<organism evidence="4 5">
    <name type="scientific">Streptococcus downei MFe28</name>
    <dbReference type="NCBI Taxonomy" id="764290"/>
    <lineage>
        <taxon>Bacteria</taxon>
        <taxon>Bacillati</taxon>
        <taxon>Bacillota</taxon>
        <taxon>Bacilli</taxon>
        <taxon>Lactobacillales</taxon>
        <taxon>Streptococcaceae</taxon>
        <taxon>Streptococcus</taxon>
    </lineage>
</organism>
<dbReference type="InterPro" id="IPR025711">
    <property type="entry name" value="PepSY"/>
</dbReference>
<evidence type="ECO:0000256" key="2">
    <source>
        <dbReference type="SAM" id="SignalP"/>
    </source>
</evidence>
<feature type="domain" description="PepSY" evidence="3">
    <location>
        <begin position="55"/>
        <end position="118"/>
    </location>
</feature>